<dbReference type="Proteomes" id="UP000016160">
    <property type="component" value="Chromosome"/>
</dbReference>
<feature type="signal peptide" evidence="1">
    <location>
        <begin position="1"/>
        <end position="19"/>
    </location>
</feature>
<feature type="domain" description="Outer membrane protein beta-barrel" evidence="2">
    <location>
        <begin position="18"/>
        <end position="233"/>
    </location>
</feature>
<reference evidence="3 4" key="1">
    <citation type="journal article" date="2013" name="Appl. Environ. Microbiol.">
        <title>The genome of the alga-associated marine flavobacterium Formosa agariphila KMM 3901T reveals a broad potential for degradation of algal polysaccharides.</title>
        <authorList>
            <person name="Mann A.J."/>
            <person name="Hahnke R.L."/>
            <person name="Huang S."/>
            <person name="Werner J."/>
            <person name="Xing P."/>
            <person name="Barbeyron T."/>
            <person name="Huettel B."/>
            <person name="Stueber K."/>
            <person name="Reinhardt R."/>
            <person name="Harder J."/>
            <person name="Gloeckner F.O."/>
            <person name="Amann R.I."/>
            <person name="Teeling H."/>
        </authorList>
    </citation>
    <scope>NUCLEOTIDE SEQUENCE [LARGE SCALE GENOMIC DNA]</scope>
    <source>
        <strain evidence="4">DSM 15362 / KCTC 12365 / LMG 23005 / KMM 3901</strain>
    </source>
</reference>
<evidence type="ECO:0000313" key="4">
    <source>
        <dbReference type="Proteomes" id="UP000016160"/>
    </source>
</evidence>
<keyword evidence="1" id="KW-0732">Signal</keyword>
<name>T2KID4_FORAG</name>
<dbReference type="RefSeq" id="WP_038527069.1">
    <property type="nucleotide sequence ID" value="NZ_HG315671.1"/>
</dbReference>
<keyword evidence="4" id="KW-1185">Reference proteome</keyword>
<dbReference type="EMBL" id="HG315671">
    <property type="protein sequence ID" value="CDF78193.1"/>
    <property type="molecule type" value="Genomic_DNA"/>
</dbReference>
<accession>T2KID4</accession>
<dbReference type="AlphaFoldDB" id="T2KID4"/>
<proteinExistence type="predicted"/>
<gene>
    <name evidence="3" type="ORF">BN863_4810</name>
</gene>
<protein>
    <submittedName>
        <fullName evidence="3">PorT protein</fullName>
    </submittedName>
</protein>
<evidence type="ECO:0000259" key="2">
    <source>
        <dbReference type="Pfam" id="PF13568"/>
    </source>
</evidence>
<dbReference type="HOGENOM" id="CLU_082712_1_0_10"/>
<dbReference type="eggNOG" id="ENOG502Z7U1">
    <property type="taxonomic scope" value="Bacteria"/>
</dbReference>
<sequence>MKKLVVIVFFILISQSSFAQLFSRERILNNENFDKDRFSYGYFLGFNNYGFDFEYNEEINDENGRDVTDIQIEKSIGFSVGLLGNMRINDYFDLRFEPGLYITTRNLRYNKYHFQGYETTGTNGNNFTYDTYDFDEDPNGILDREVKSTYIHLPLLLKFSAKRINNFKPFIVGGLSMSLNLNSNEDNLEDNHSGQFRMTKHTYYYEIGAGIDFYLPYFKFTPSIRGVFAMNDELVRDYDPDSPWTGNISSMKTQGIFVNFTFQ</sequence>
<evidence type="ECO:0000313" key="3">
    <source>
        <dbReference type="EMBL" id="CDF78193.1"/>
    </source>
</evidence>
<evidence type="ECO:0000256" key="1">
    <source>
        <dbReference type="SAM" id="SignalP"/>
    </source>
</evidence>
<organism evidence="3 4">
    <name type="scientific">Formosa agariphila (strain DSM 15362 / KCTC 12365 / LMG 23005 / KMM 3901 / M-2Alg 35-1)</name>
    <dbReference type="NCBI Taxonomy" id="1347342"/>
    <lineage>
        <taxon>Bacteria</taxon>
        <taxon>Pseudomonadati</taxon>
        <taxon>Bacteroidota</taxon>
        <taxon>Flavobacteriia</taxon>
        <taxon>Flavobacteriales</taxon>
        <taxon>Flavobacteriaceae</taxon>
        <taxon>Formosa</taxon>
    </lineage>
</organism>
<dbReference type="STRING" id="1347342.BN863_4810"/>
<dbReference type="OrthoDB" id="1467485at2"/>
<dbReference type="Pfam" id="PF13568">
    <property type="entry name" value="OMP_b-brl_2"/>
    <property type="match status" value="1"/>
</dbReference>
<dbReference type="InterPro" id="IPR025665">
    <property type="entry name" value="Beta-barrel_OMP_2"/>
</dbReference>
<dbReference type="PATRIC" id="fig|1347342.6.peg.485"/>
<feature type="chain" id="PRO_5004590803" evidence="1">
    <location>
        <begin position="20"/>
        <end position="263"/>
    </location>
</feature>